<feature type="domain" description="MobA/VirD2-like nuclease" evidence="2">
    <location>
        <begin position="21"/>
        <end position="159"/>
    </location>
</feature>
<dbReference type="InterPro" id="IPR005094">
    <property type="entry name" value="Endonuclease_MobA/VirD2"/>
</dbReference>
<organism evidence="4 5">
    <name type="scientific">Lactococcus lactis</name>
    <dbReference type="NCBI Taxonomy" id="1358"/>
    <lineage>
        <taxon>Bacteria</taxon>
        <taxon>Bacillati</taxon>
        <taxon>Bacillota</taxon>
        <taxon>Bacilli</taxon>
        <taxon>Lactobacillales</taxon>
        <taxon>Streptococcaceae</taxon>
        <taxon>Lactococcus</taxon>
    </lineage>
</organism>
<dbReference type="Proteomes" id="UP001207687">
    <property type="component" value="Unassembled WGS sequence"/>
</dbReference>
<evidence type="ECO:0000313" key="4">
    <source>
        <dbReference type="EMBL" id="MCW2280146.1"/>
    </source>
</evidence>
<feature type="domain" description="Group II intron-interrupted relaxase LtrB central" evidence="3">
    <location>
        <begin position="288"/>
        <end position="369"/>
    </location>
</feature>
<evidence type="ECO:0000256" key="1">
    <source>
        <dbReference type="SAM" id="Coils"/>
    </source>
</evidence>
<accession>A0AAW5TJJ0</accession>
<evidence type="ECO:0000259" key="2">
    <source>
        <dbReference type="Pfam" id="PF03432"/>
    </source>
</evidence>
<name>A0AAW5TJJ0_9LACT</name>
<dbReference type="Pfam" id="PF20874">
    <property type="entry name" value="Relaxase_M"/>
    <property type="match status" value="1"/>
</dbReference>
<dbReference type="EMBL" id="JAOQNN010000001">
    <property type="protein sequence ID" value="MCW2280146.1"/>
    <property type="molecule type" value="Genomic_DNA"/>
</dbReference>
<evidence type="ECO:0000313" key="5">
    <source>
        <dbReference type="Proteomes" id="UP001207687"/>
    </source>
</evidence>
<evidence type="ECO:0008006" key="6">
    <source>
        <dbReference type="Google" id="ProtNLM"/>
    </source>
</evidence>
<protein>
    <recommendedName>
        <fullName evidence="6">Relaxase</fullName>
    </recommendedName>
</protein>
<feature type="coiled-coil region" evidence="1">
    <location>
        <begin position="411"/>
        <end position="438"/>
    </location>
</feature>
<dbReference type="Pfam" id="PF03432">
    <property type="entry name" value="Relaxase"/>
    <property type="match status" value="1"/>
</dbReference>
<keyword evidence="1" id="KW-0175">Coiled coil</keyword>
<comment type="caution">
    <text evidence="4">The sequence shown here is derived from an EMBL/GenBank/DDBJ whole genome shotgun (WGS) entry which is preliminary data.</text>
</comment>
<gene>
    <name evidence="4" type="ORF">M2256_000604</name>
</gene>
<reference evidence="4" key="1">
    <citation type="submission" date="2023-08" db="EMBL/GenBank/DDBJ databases">
        <title>Genomic analyses of the natural microbiome of Caenorhabditis elegans.</title>
        <authorList>
            <person name="Samuel B."/>
        </authorList>
    </citation>
    <scope>NUCLEOTIDE SEQUENCE</scope>
    <source>
        <strain evidence="4">BIGb0220</strain>
    </source>
</reference>
<dbReference type="RefSeq" id="WP_264653723.1">
    <property type="nucleotide sequence ID" value="NZ_JAOQNN010000001.1"/>
</dbReference>
<evidence type="ECO:0000259" key="3">
    <source>
        <dbReference type="Pfam" id="PF20874"/>
    </source>
</evidence>
<dbReference type="AlphaFoldDB" id="A0AAW5TJJ0"/>
<sequence length="509" mass="59791">MTITKTIQIKSEAQLGKALAYIINADKTSNEILVSGHALNNIHNAEFEMLRTHRFAQKMKGNYSNGKNEVFAHHIIQSFPVDAKITKEEAHEIGEKMMFQFTEGKHEFVIATHVDKDYLHNHIIFNATSNVELKKFRWKKITASNLRKISDEIGLEYGIQPLKKTLDSKYKAYEKYRKELTFSNEIKQRLNFLISQSSSFEDFQRKLPLLNLQGDFYTSSGKLKKYATYKLLDFPQQRAKRDDTLSKNGDYLLKNLLEQFETNEVVLSEDEIIEGYEKIKRDVFALPDVEMIIEPWQISQQNEDFIYLTFDYGIKNQGEVRIHKSQFLTQDDGNYKLQLKYSDFFLLVDSEHQSKSRFIKASVLIEQLTSDNLRPATKFYSARKEFIFALDSLNFLAQKNIHTGVQVEKYFSVLKNKLNESSEAIEKVERKIEAVVKQYKYKSPSLEVKKKLEELYLQTEELKKLHEDIIKTIDQVEQISEYALGHKERLQYVPKRKQEQMRSQKNYKQ</sequence>
<dbReference type="InterPro" id="IPR048299">
    <property type="entry name" value="LtrB_central"/>
</dbReference>
<proteinExistence type="predicted"/>